<proteinExistence type="predicted"/>
<keyword evidence="2" id="KW-1185">Reference proteome</keyword>
<protein>
    <submittedName>
        <fullName evidence="1">Uncharacterized protein</fullName>
    </submittedName>
</protein>
<organism evidence="1 2">
    <name type="scientific">Koribacter versatilis (strain Ellin345)</name>
    <dbReference type="NCBI Taxonomy" id="204669"/>
    <lineage>
        <taxon>Bacteria</taxon>
        <taxon>Pseudomonadati</taxon>
        <taxon>Acidobacteriota</taxon>
        <taxon>Terriglobia</taxon>
        <taxon>Terriglobales</taxon>
        <taxon>Candidatus Korobacteraceae</taxon>
        <taxon>Candidatus Korobacter</taxon>
    </lineage>
</organism>
<dbReference type="AlphaFoldDB" id="Q1IR32"/>
<reference evidence="1 2" key="1">
    <citation type="journal article" date="2009" name="Appl. Environ. Microbiol.">
        <title>Three genomes from the phylum Acidobacteria provide insight into the lifestyles of these microorganisms in soils.</title>
        <authorList>
            <person name="Ward N.L."/>
            <person name="Challacombe J.F."/>
            <person name="Janssen P.H."/>
            <person name="Henrissat B."/>
            <person name="Coutinho P.M."/>
            <person name="Wu M."/>
            <person name="Xie G."/>
            <person name="Haft D.H."/>
            <person name="Sait M."/>
            <person name="Badger J."/>
            <person name="Barabote R.D."/>
            <person name="Bradley B."/>
            <person name="Brettin T.S."/>
            <person name="Brinkac L.M."/>
            <person name="Bruce D."/>
            <person name="Creasy T."/>
            <person name="Daugherty S.C."/>
            <person name="Davidsen T.M."/>
            <person name="DeBoy R.T."/>
            <person name="Detter J.C."/>
            <person name="Dodson R.J."/>
            <person name="Durkin A.S."/>
            <person name="Ganapathy A."/>
            <person name="Gwinn-Giglio M."/>
            <person name="Han C.S."/>
            <person name="Khouri H."/>
            <person name="Kiss H."/>
            <person name="Kothari S.P."/>
            <person name="Madupu R."/>
            <person name="Nelson K.E."/>
            <person name="Nelson W.C."/>
            <person name="Paulsen I."/>
            <person name="Penn K."/>
            <person name="Ren Q."/>
            <person name="Rosovitz M.J."/>
            <person name="Selengut J.D."/>
            <person name="Shrivastava S."/>
            <person name="Sullivan S.A."/>
            <person name="Tapia R."/>
            <person name="Thompson L.S."/>
            <person name="Watkins K.L."/>
            <person name="Yang Q."/>
            <person name="Yu C."/>
            <person name="Zafar N."/>
            <person name="Zhou L."/>
            <person name="Kuske C.R."/>
        </authorList>
    </citation>
    <scope>NUCLEOTIDE SEQUENCE [LARGE SCALE GENOMIC DNA]</scope>
    <source>
        <strain evidence="1 2">Ellin345</strain>
    </source>
</reference>
<dbReference type="Proteomes" id="UP000002432">
    <property type="component" value="Chromosome"/>
</dbReference>
<accession>Q1IR32</accession>
<sequence length="82" mass="9095">MANGRNPRAPVSSPLNDDSNIAIFPRATSNIKSGSIGWEIDLSYLHSVDRAGEVLNTPNLILAGLFCHIVLQYRNSHRVYEM</sequence>
<evidence type="ECO:0000313" key="1">
    <source>
        <dbReference type="EMBL" id="ABF40668.1"/>
    </source>
</evidence>
<gene>
    <name evidence="1" type="ordered locus">Acid345_1667</name>
</gene>
<dbReference type="KEGG" id="aba:Acid345_1667"/>
<dbReference type="HOGENOM" id="CLU_2553827_0_0_0"/>
<dbReference type="STRING" id="204669.Acid345_1667"/>
<name>Q1IR32_KORVE</name>
<dbReference type="EMBL" id="CP000360">
    <property type="protein sequence ID" value="ABF40668.1"/>
    <property type="molecule type" value="Genomic_DNA"/>
</dbReference>
<evidence type="ECO:0000313" key="2">
    <source>
        <dbReference type="Proteomes" id="UP000002432"/>
    </source>
</evidence>
<dbReference type="EnsemblBacteria" id="ABF40668">
    <property type="protein sequence ID" value="ABF40668"/>
    <property type="gene ID" value="Acid345_1667"/>
</dbReference>